<evidence type="ECO:0000313" key="1">
    <source>
        <dbReference type="EMBL" id="RMZ99522.1"/>
    </source>
</evidence>
<dbReference type="AlphaFoldDB" id="A0A3M7PKB7"/>
<reference evidence="1 2" key="1">
    <citation type="journal article" date="2018" name="Sci. Rep.">
        <title>Genomic signatures of local adaptation to the degree of environmental predictability in rotifers.</title>
        <authorList>
            <person name="Franch-Gras L."/>
            <person name="Hahn C."/>
            <person name="Garcia-Roger E.M."/>
            <person name="Carmona M.J."/>
            <person name="Serra M."/>
            <person name="Gomez A."/>
        </authorList>
    </citation>
    <scope>NUCLEOTIDE SEQUENCE [LARGE SCALE GENOMIC DNA]</scope>
    <source>
        <strain evidence="1">HYR1</strain>
    </source>
</reference>
<evidence type="ECO:0000313" key="2">
    <source>
        <dbReference type="Proteomes" id="UP000276133"/>
    </source>
</evidence>
<dbReference type="Proteomes" id="UP000276133">
    <property type="component" value="Unassembled WGS sequence"/>
</dbReference>
<protein>
    <submittedName>
        <fullName evidence="1">Uncharacterized protein</fullName>
    </submittedName>
</protein>
<proteinExistence type="predicted"/>
<keyword evidence="2" id="KW-1185">Reference proteome</keyword>
<accession>A0A3M7PKB7</accession>
<name>A0A3M7PKB7_BRAPC</name>
<comment type="caution">
    <text evidence="1">The sequence shown here is derived from an EMBL/GenBank/DDBJ whole genome shotgun (WGS) entry which is preliminary data.</text>
</comment>
<sequence>MYKLVLNFTEKPRAGLACYVTSWSHIINHSYFEPFSYNFLSYIFVQQILSLNLQKHIESQCSLAELDGRLRHRIFEILSMQQTNFPHVQKDFTEQFRIKIRENFPQNPNETIGFYRSADNRKFLEKKVF</sequence>
<organism evidence="1 2">
    <name type="scientific">Brachionus plicatilis</name>
    <name type="common">Marine rotifer</name>
    <name type="synonym">Brachionus muelleri</name>
    <dbReference type="NCBI Taxonomy" id="10195"/>
    <lineage>
        <taxon>Eukaryota</taxon>
        <taxon>Metazoa</taxon>
        <taxon>Spiralia</taxon>
        <taxon>Gnathifera</taxon>
        <taxon>Rotifera</taxon>
        <taxon>Eurotatoria</taxon>
        <taxon>Monogononta</taxon>
        <taxon>Pseudotrocha</taxon>
        <taxon>Ploima</taxon>
        <taxon>Brachionidae</taxon>
        <taxon>Brachionus</taxon>
    </lineage>
</organism>
<gene>
    <name evidence="1" type="ORF">BpHYR1_028933</name>
</gene>
<dbReference type="EMBL" id="REGN01010196">
    <property type="protein sequence ID" value="RMZ99522.1"/>
    <property type="molecule type" value="Genomic_DNA"/>
</dbReference>